<dbReference type="GO" id="GO:0004540">
    <property type="term" value="F:RNA nuclease activity"/>
    <property type="evidence" value="ECO:0007669"/>
    <property type="project" value="InterPro"/>
</dbReference>
<feature type="compositionally biased region" description="Polar residues" evidence="1">
    <location>
        <begin position="193"/>
        <end position="202"/>
    </location>
</feature>
<dbReference type="Pfam" id="PF01936">
    <property type="entry name" value="NYN"/>
    <property type="match status" value="1"/>
</dbReference>
<dbReference type="InterPro" id="IPR025605">
    <property type="entry name" value="OST-HTH/LOTUS_dom"/>
</dbReference>
<dbReference type="PROSITE" id="PS51644">
    <property type="entry name" value="HTH_OST"/>
    <property type="match status" value="1"/>
</dbReference>
<dbReference type="CDD" id="cd10146">
    <property type="entry name" value="LabA_like_C"/>
    <property type="match status" value="1"/>
</dbReference>
<evidence type="ECO:0000313" key="3">
    <source>
        <dbReference type="EMBL" id="OIR00054.1"/>
    </source>
</evidence>
<dbReference type="InterPro" id="IPR041966">
    <property type="entry name" value="LOTUS-like"/>
</dbReference>
<dbReference type="PANTHER" id="PTHR35811:SF1">
    <property type="entry name" value="HTH OST-TYPE DOMAIN-CONTAINING PROTEIN"/>
    <property type="match status" value="1"/>
</dbReference>
<feature type="compositionally biased region" description="Low complexity" evidence="1">
    <location>
        <begin position="172"/>
        <end position="188"/>
    </location>
</feature>
<comment type="caution">
    <text evidence="3">The sequence shown here is derived from an EMBL/GenBank/DDBJ whole genome shotgun (WGS) entry which is preliminary data.</text>
</comment>
<sequence length="290" mass="31890">MSADKNNPRLAVLIDADNTFNVIPIIDALFEEISKFGDASVRRIYGDWTQNQLSRWKEILPKHAIQPIQQYANTKGKNATDSALIIDAMDLLYTAPLDGFCIVSSDSDFTRLAIRFRESGKIVYGFGEQKTPESLRAACNQFIYVEILSQNKIADATAPETNSQAPSKKAKPSSGTGSSSGSDSTTSPETKPAITQSDESTLLTPVVKRTSKQLASDTKLVSLIRSAVESLSDDDGFANTGEVKKHIIKNYSAFDSRNYGYAKFSDLIDTIGLFELDAKKQRIKDKRKKG</sequence>
<organism evidence="3">
    <name type="scientific">mine drainage metagenome</name>
    <dbReference type="NCBI Taxonomy" id="410659"/>
    <lineage>
        <taxon>unclassified sequences</taxon>
        <taxon>metagenomes</taxon>
        <taxon>ecological metagenomes</taxon>
    </lineage>
</organism>
<protein>
    <submittedName>
        <fullName evidence="3">NYN domain protein</fullName>
    </submittedName>
</protein>
<dbReference type="AlphaFoldDB" id="A0A1J5SIV8"/>
<reference evidence="3" key="1">
    <citation type="submission" date="2016-10" db="EMBL/GenBank/DDBJ databases">
        <title>Sequence of Gallionella enrichment culture.</title>
        <authorList>
            <person name="Poehlein A."/>
            <person name="Muehling M."/>
            <person name="Daniel R."/>
        </authorList>
    </citation>
    <scope>NUCLEOTIDE SEQUENCE</scope>
</reference>
<proteinExistence type="predicted"/>
<accession>A0A1J5SIV8</accession>
<dbReference type="Pfam" id="PF12872">
    <property type="entry name" value="OST-HTH"/>
    <property type="match status" value="1"/>
</dbReference>
<dbReference type="PANTHER" id="PTHR35811">
    <property type="entry name" value="SLR1870 PROTEIN"/>
    <property type="match status" value="1"/>
</dbReference>
<evidence type="ECO:0000256" key="1">
    <source>
        <dbReference type="SAM" id="MobiDB-lite"/>
    </source>
</evidence>
<dbReference type="Gene3D" id="3.30.420.610">
    <property type="entry name" value="LOTUS domain-like"/>
    <property type="match status" value="1"/>
</dbReference>
<dbReference type="Gene3D" id="3.40.50.1010">
    <property type="entry name" value="5'-nuclease"/>
    <property type="match status" value="1"/>
</dbReference>
<gene>
    <name evidence="3" type="ORF">GALL_178750</name>
</gene>
<feature type="region of interest" description="Disordered" evidence="1">
    <location>
        <begin position="156"/>
        <end position="202"/>
    </location>
</feature>
<dbReference type="EMBL" id="MLJW01000099">
    <property type="protein sequence ID" value="OIR00054.1"/>
    <property type="molecule type" value="Genomic_DNA"/>
</dbReference>
<dbReference type="InterPro" id="IPR021139">
    <property type="entry name" value="NYN"/>
</dbReference>
<name>A0A1J5SIV8_9ZZZZ</name>
<feature type="domain" description="HTH OST-type" evidence="2">
    <location>
        <begin position="216"/>
        <end position="289"/>
    </location>
</feature>
<dbReference type="CDD" id="cd11297">
    <property type="entry name" value="PIN_LabA-like_N_1"/>
    <property type="match status" value="1"/>
</dbReference>
<evidence type="ECO:0000259" key="2">
    <source>
        <dbReference type="PROSITE" id="PS51644"/>
    </source>
</evidence>